<dbReference type="RefSeq" id="WP_111419773.1">
    <property type="nucleotide sequence ID" value="NZ_NPEX01000092.1"/>
</dbReference>
<dbReference type="Pfam" id="PF00072">
    <property type="entry name" value="Response_reg"/>
    <property type="match status" value="1"/>
</dbReference>
<dbReference type="SMART" id="SM00448">
    <property type="entry name" value="REC"/>
    <property type="match status" value="1"/>
</dbReference>
<proteinExistence type="predicted"/>
<comment type="caution">
    <text evidence="6">The sequence shown here is derived from an EMBL/GenBank/DDBJ whole genome shotgun (WGS) entry which is preliminary data.</text>
</comment>
<feature type="modified residue" description="4-aspartylphosphate" evidence="4">
    <location>
        <position position="51"/>
    </location>
</feature>
<keyword evidence="1 4" id="KW-0597">Phosphoprotein</keyword>
<evidence type="ECO:0000256" key="3">
    <source>
        <dbReference type="ARBA" id="ARBA00023163"/>
    </source>
</evidence>
<organism evidence="6 7">
    <name type="scientific">Rhodoplanes roseus</name>
    <dbReference type="NCBI Taxonomy" id="29409"/>
    <lineage>
        <taxon>Bacteria</taxon>
        <taxon>Pseudomonadati</taxon>
        <taxon>Pseudomonadota</taxon>
        <taxon>Alphaproteobacteria</taxon>
        <taxon>Hyphomicrobiales</taxon>
        <taxon>Nitrobacteraceae</taxon>
        <taxon>Rhodoplanes</taxon>
    </lineage>
</organism>
<dbReference type="AlphaFoldDB" id="A0A327KYN4"/>
<protein>
    <submittedName>
        <fullName evidence="6">Response regulator</fullName>
    </submittedName>
</protein>
<dbReference type="InterPro" id="IPR050595">
    <property type="entry name" value="Bact_response_regulator"/>
</dbReference>
<gene>
    <name evidence="6" type="ORF">CH341_14695</name>
</gene>
<evidence type="ECO:0000256" key="1">
    <source>
        <dbReference type="ARBA" id="ARBA00022553"/>
    </source>
</evidence>
<dbReference type="GO" id="GO:0000160">
    <property type="term" value="P:phosphorelay signal transduction system"/>
    <property type="evidence" value="ECO:0007669"/>
    <property type="project" value="InterPro"/>
</dbReference>
<dbReference type="PANTHER" id="PTHR44591">
    <property type="entry name" value="STRESS RESPONSE REGULATOR PROTEIN 1"/>
    <property type="match status" value="1"/>
</dbReference>
<dbReference type="InterPro" id="IPR011006">
    <property type="entry name" value="CheY-like_superfamily"/>
</dbReference>
<evidence type="ECO:0000313" key="6">
    <source>
        <dbReference type="EMBL" id="RAI43371.1"/>
    </source>
</evidence>
<evidence type="ECO:0000256" key="2">
    <source>
        <dbReference type="ARBA" id="ARBA00023015"/>
    </source>
</evidence>
<dbReference type="PROSITE" id="PS50110">
    <property type="entry name" value="RESPONSE_REGULATORY"/>
    <property type="match status" value="1"/>
</dbReference>
<feature type="domain" description="Response regulatory" evidence="5">
    <location>
        <begin position="2"/>
        <end position="116"/>
    </location>
</feature>
<dbReference type="EMBL" id="NPEX01000092">
    <property type="protein sequence ID" value="RAI43371.1"/>
    <property type="molecule type" value="Genomic_DNA"/>
</dbReference>
<keyword evidence="2" id="KW-0805">Transcription regulation</keyword>
<accession>A0A327KYN4</accession>
<keyword evidence="3" id="KW-0804">Transcription</keyword>
<dbReference type="OrthoDB" id="7679005at2"/>
<evidence type="ECO:0000256" key="4">
    <source>
        <dbReference type="PROSITE-ProRule" id="PRU00169"/>
    </source>
</evidence>
<keyword evidence="7" id="KW-1185">Reference proteome</keyword>
<reference evidence="6 7" key="1">
    <citation type="submission" date="2017-07" db="EMBL/GenBank/DDBJ databases">
        <title>Draft Genome Sequences of Select Purple Nonsulfur Bacteria.</title>
        <authorList>
            <person name="Lasarre B."/>
            <person name="Mckinlay J.B."/>
        </authorList>
    </citation>
    <scope>NUCLEOTIDE SEQUENCE [LARGE SCALE GENOMIC DNA]</scope>
    <source>
        <strain evidence="6 7">DSM 5909</strain>
    </source>
</reference>
<dbReference type="PANTHER" id="PTHR44591:SF3">
    <property type="entry name" value="RESPONSE REGULATORY DOMAIN-CONTAINING PROTEIN"/>
    <property type="match status" value="1"/>
</dbReference>
<dbReference type="InterPro" id="IPR001789">
    <property type="entry name" value="Sig_transdc_resp-reg_receiver"/>
</dbReference>
<dbReference type="Proteomes" id="UP000249130">
    <property type="component" value="Unassembled WGS sequence"/>
</dbReference>
<sequence>MAVHVVEDDPGVSDSLAILLEHLGFEVVCHPNAEDLFRSAPPSAKDIVFVDLILPGISGAELIRWLTGLKDPPRIVAMSGQSQNTIDLQLRGIGEMNIIRKPLSHGAITQQLAAIRS</sequence>
<dbReference type="SUPFAM" id="SSF52172">
    <property type="entry name" value="CheY-like"/>
    <property type="match status" value="1"/>
</dbReference>
<evidence type="ECO:0000313" key="7">
    <source>
        <dbReference type="Proteomes" id="UP000249130"/>
    </source>
</evidence>
<evidence type="ECO:0000259" key="5">
    <source>
        <dbReference type="PROSITE" id="PS50110"/>
    </source>
</evidence>
<name>A0A327KYN4_9BRAD</name>
<dbReference type="Gene3D" id="3.40.50.2300">
    <property type="match status" value="1"/>
</dbReference>